<gene>
    <name evidence="2" type="ORF">D0Q02_08830</name>
</gene>
<feature type="region of interest" description="Disordered" evidence="1">
    <location>
        <begin position="27"/>
        <end position="52"/>
    </location>
</feature>
<reference evidence="2 3" key="1">
    <citation type="submission" date="2018-08" db="EMBL/GenBank/DDBJ databases">
        <title>Verrucosispora craniellae sp. nov., isolated from a marine sponge in the South China Sea.</title>
        <authorList>
            <person name="Li L."/>
            <person name="Lin H.W."/>
        </authorList>
    </citation>
    <scope>NUCLEOTIDE SEQUENCE [LARGE SCALE GENOMIC DNA]</scope>
    <source>
        <strain evidence="2 3">LHW63014</strain>
    </source>
</reference>
<evidence type="ECO:0000313" key="2">
    <source>
        <dbReference type="EMBL" id="RFS46874.1"/>
    </source>
</evidence>
<proteinExistence type="predicted"/>
<accession>A0A372G1W6</accession>
<sequence>MDGQTHHRPAPQGGGDQDVYRFVDTDLADSERRGGTAARDRRAGWEHQPRRAAAGTVRYRELGVDVDVPEERSPGLAAQARYG</sequence>
<protein>
    <submittedName>
        <fullName evidence="2">Uncharacterized protein</fullName>
    </submittedName>
</protein>
<dbReference type="AlphaFoldDB" id="A0A372G1W6"/>
<organism evidence="2 3">
    <name type="scientific">Micromonospora craniellae</name>
    <dbReference type="NCBI Taxonomy" id="2294034"/>
    <lineage>
        <taxon>Bacteria</taxon>
        <taxon>Bacillati</taxon>
        <taxon>Actinomycetota</taxon>
        <taxon>Actinomycetes</taxon>
        <taxon>Micromonosporales</taxon>
        <taxon>Micromonosporaceae</taxon>
        <taxon>Micromonospora</taxon>
    </lineage>
</organism>
<keyword evidence="3" id="KW-1185">Reference proteome</keyword>
<evidence type="ECO:0000256" key="1">
    <source>
        <dbReference type="SAM" id="MobiDB-lite"/>
    </source>
</evidence>
<evidence type="ECO:0000313" key="3">
    <source>
        <dbReference type="Proteomes" id="UP000262621"/>
    </source>
</evidence>
<name>A0A372G1W6_9ACTN</name>
<feature type="region of interest" description="Disordered" evidence="1">
    <location>
        <begin position="1"/>
        <end position="20"/>
    </location>
</feature>
<dbReference type="EMBL" id="QVFU01000006">
    <property type="protein sequence ID" value="RFS46874.1"/>
    <property type="molecule type" value="Genomic_DNA"/>
</dbReference>
<dbReference type="Proteomes" id="UP000262621">
    <property type="component" value="Unassembled WGS sequence"/>
</dbReference>
<feature type="compositionally biased region" description="Basic and acidic residues" evidence="1">
    <location>
        <begin position="27"/>
        <end position="49"/>
    </location>
</feature>
<comment type="caution">
    <text evidence="2">The sequence shown here is derived from an EMBL/GenBank/DDBJ whole genome shotgun (WGS) entry which is preliminary data.</text>
</comment>